<evidence type="ECO:0000313" key="2">
    <source>
        <dbReference type="Proteomes" id="UP001207468"/>
    </source>
</evidence>
<accession>A0ACC0U459</accession>
<evidence type="ECO:0000313" key="1">
    <source>
        <dbReference type="EMBL" id="KAI9461732.1"/>
    </source>
</evidence>
<name>A0ACC0U459_9AGAM</name>
<proteinExistence type="predicted"/>
<gene>
    <name evidence="1" type="ORF">F5148DRAFT_1214812</name>
</gene>
<organism evidence="1 2">
    <name type="scientific">Russula earlei</name>
    <dbReference type="NCBI Taxonomy" id="71964"/>
    <lineage>
        <taxon>Eukaryota</taxon>
        <taxon>Fungi</taxon>
        <taxon>Dikarya</taxon>
        <taxon>Basidiomycota</taxon>
        <taxon>Agaricomycotina</taxon>
        <taxon>Agaricomycetes</taxon>
        <taxon>Russulales</taxon>
        <taxon>Russulaceae</taxon>
        <taxon>Russula</taxon>
    </lineage>
</organism>
<dbReference type="Proteomes" id="UP001207468">
    <property type="component" value="Unassembled WGS sequence"/>
</dbReference>
<reference evidence="1" key="1">
    <citation type="submission" date="2021-03" db="EMBL/GenBank/DDBJ databases">
        <title>Evolutionary priming and transition to the ectomycorrhizal habit in an iconic lineage of mushroom-forming fungi: is preadaptation a requirement?</title>
        <authorList>
            <consortium name="DOE Joint Genome Institute"/>
            <person name="Looney B.P."/>
            <person name="Miyauchi S."/>
            <person name="Morin E."/>
            <person name="Drula E."/>
            <person name="Courty P.E."/>
            <person name="Chicoki N."/>
            <person name="Fauchery L."/>
            <person name="Kohler A."/>
            <person name="Kuo A."/>
            <person name="LaButti K."/>
            <person name="Pangilinan J."/>
            <person name="Lipzen A."/>
            <person name="Riley R."/>
            <person name="Andreopoulos W."/>
            <person name="He G."/>
            <person name="Johnson J."/>
            <person name="Barry K.W."/>
            <person name="Grigoriev I.V."/>
            <person name="Nagy L."/>
            <person name="Hibbett D."/>
            <person name="Henrissat B."/>
            <person name="Matheny P.B."/>
            <person name="Labbe J."/>
            <person name="Martin A.F."/>
        </authorList>
    </citation>
    <scope>NUCLEOTIDE SEQUENCE</scope>
    <source>
        <strain evidence="1">BPL698</strain>
    </source>
</reference>
<keyword evidence="2" id="KW-1185">Reference proteome</keyword>
<sequence>MIDLMIDWALPSCPITPRNCTVELLSATRMVQNRRAYLISASLGDRTAHGQGLRNPKQLTIRVQFWRWWSLLLSAFSFLAMVFASIAHWQHLSGTVLGIRHGRFASESFFVCRNLCSCIRSKTHNHCSRFTASSRRLGSTLYWLCGSSLGPPQTYRHPTSKVCLPIRKRVAK</sequence>
<comment type="caution">
    <text evidence="1">The sequence shown here is derived from an EMBL/GenBank/DDBJ whole genome shotgun (WGS) entry which is preliminary data.</text>
</comment>
<protein>
    <submittedName>
        <fullName evidence="1">Uncharacterized protein</fullName>
    </submittedName>
</protein>
<dbReference type="EMBL" id="JAGFNK010000175">
    <property type="protein sequence ID" value="KAI9461732.1"/>
    <property type="molecule type" value="Genomic_DNA"/>
</dbReference>